<dbReference type="PANTHER" id="PTHR38594">
    <property type="entry name" value="PEP-DEPENDENT DIHYDROXYACETONE KINASE, PHOSPHORYL DONOR SUBUNIT DHAM"/>
    <property type="match status" value="1"/>
</dbReference>
<dbReference type="Pfam" id="PF03610">
    <property type="entry name" value="EIIA-man"/>
    <property type="match status" value="1"/>
</dbReference>
<dbReference type="OrthoDB" id="7065393at2"/>
<gene>
    <name evidence="3" type="ORF">FC24_GL000917</name>
</gene>
<dbReference type="InterPro" id="IPR036662">
    <property type="entry name" value="PTS_EIIA_man-typ_sf"/>
</dbReference>
<name>A0A0R2DA71_9LACO</name>
<dbReference type="EMBL" id="AYYI01000025">
    <property type="protein sequence ID" value="KRM98804.1"/>
    <property type="molecule type" value="Genomic_DNA"/>
</dbReference>
<dbReference type="InterPro" id="IPR004701">
    <property type="entry name" value="PTS_EIIA_man-typ"/>
</dbReference>
<dbReference type="Proteomes" id="UP000051638">
    <property type="component" value="Unassembled WGS sequence"/>
</dbReference>
<dbReference type="STRING" id="1423796.FC24_GL000917"/>
<dbReference type="GO" id="GO:0009401">
    <property type="term" value="P:phosphoenolpyruvate-dependent sugar phosphotransferase system"/>
    <property type="evidence" value="ECO:0007669"/>
    <property type="project" value="InterPro"/>
</dbReference>
<keyword evidence="4" id="KW-1185">Reference proteome</keyword>
<dbReference type="GO" id="GO:0016020">
    <property type="term" value="C:membrane"/>
    <property type="evidence" value="ECO:0007669"/>
    <property type="project" value="InterPro"/>
</dbReference>
<evidence type="ECO:0000259" key="2">
    <source>
        <dbReference type="PROSITE" id="PS51096"/>
    </source>
</evidence>
<organism evidence="3 4">
    <name type="scientific">Loigolactobacillus rennini DSM 20253</name>
    <dbReference type="NCBI Taxonomy" id="1423796"/>
    <lineage>
        <taxon>Bacteria</taxon>
        <taxon>Bacillati</taxon>
        <taxon>Bacillota</taxon>
        <taxon>Bacilli</taxon>
        <taxon>Lactobacillales</taxon>
        <taxon>Lactobacillaceae</taxon>
        <taxon>Loigolactobacillus</taxon>
    </lineage>
</organism>
<dbReference type="AlphaFoldDB" id="A0A0R2DA71"/>
<comment type="caution">
    <text evidence="3">The sequence shown here is derived from an EMBL/GenBank/DDBJ whole genome shotgun (WGS) entry which is preliminary data.</text>
</comment>
<accession>A0A0R2DA71</accession>
<dbReference type="SUPFAM" id="SSF53062">
    <property type="entry name" value="PTS system fructose IIA component-like"/>
    <property type="match status" value="1"/>
</dbReference>
<protein>
    <recommendedName>
        <fullName evidence="2">PTS EIIA type-4 domain-containing protein</fullName>
    </recommendedName>
</protein>
<dbReference type="InterPro" id="IPR039643">
    <property type="entry name" value="DhaM"/>
</dbReference>
<keyword evidence="1" id="KW-0808">Transferase</keyword>
<reference evidence="3 4" key="1">
    <citation type="journal article" date="2015" name="Genome Announc.">
        <title>Expanding the biotechnology potential of lactobacilli through comparative genomics of 213 strains and associated genera.</title>
        <authorList>
            <person name="Sun Z."/>
            <person name="Harris H.M."/>
            <person name="McCann A."/>
            <person name="Guo C."/>
            <person name="Argimon S."/>
            <person name="Zhang W."/>
            <person name="Yang X."/>
            <person name="Jeffery I.B."/>
            <person name="Cooney J.C."/>
            <person name="Kagawa T.F."/>
            <person name="Liu W."/>
            <person name="Song Y."/>
            <person name="Salvetti E."/>
            <person name="Wrobel A."/>
            <person name="Rasinkangas P."/>
            <person name="Parkhill J."/>
            <person name="Rea M.C."/>
            <person name="O'Sullivan O."/>
            <person name="Ritari J."/>
            <person name="Douillard F.P."/>
            <person name="Paul Ross R."/>
            <person name="Yang R."/>
            <person name="Briner A.E."/>
            <person name="Felis G.E."/>
            <person name="de Vos W.M."/>
            <person name="Barrangou R."/>
            <person name="Klaenhammer T.R."/>
            <person name="Caufield P.W."/>
            <person name="Cui Y."/>
            <person name="Zhang H."/>
            <person name="O'Toole P.W."/>
        </authorList>
    </citation>
    <scope>NUCLEOTIDE SEQUENCE [LARGE SCALE GENOMIC DNA]</scope>
    <source>
        <strain evidence="3 4">DSM 20253</strain>
    </source>
</reference>
<evidence type="ECO:0000256" key="1">
    <source>
        <dbReference type="ARBA" id="ARBA00022679"/>
    </source>
</evidence>
<feature type="domain" description="PTS EIIA type-4" evidence="2">
    <location>
        <begin position="2"/>
        <end position="125"/>
    </location>
</feature>
<dbReference type="GO" id="GO:0019563">
    <property type="term" value="P:glycerol catabolic process"/>
    <property type="evidence" value="ECO:0007669"/>
    <property type="project" value="InterPro"/>
</dbReference>
<dbReference type="PATRIC" id="fig|1423796.3.peg.939"/>
<dbReference type="PROSITE" id="PS51096">
    <property type="entry name" value="PTS_EIIA_TYPE_4"/>
    <property type="match status" value="1"/>
</dbReference>
<evidence type="ECO:0000313" key="4">
    <source>
        <dbReference type="Proteomes" id="UP000051638"/>
    </source>
</evidence>
<dbReference type="PANTHER" id="PTHR38594:SF1">
    <property type="entry name" value="PEP-DEPENDENT DIHYDROXYACETONE KINASE, PHOSPHORYL DONOR SUBUNIT DHAM"/>
    <property type="match status" value="1"/>
</dbReference>
<evidence type="ECO:0000313" key="3">
    <source>
        <dbReference type="EMBL" id="KRM98804.1"/>
    </source>
</evidence>
<sequence length="125" mass="13390">MNVGIVVVAHTKEMAVGLAKTLQHIAPQLSVTAAGGDSKNNVGTSMARIETAFKANLATELMVFYDFGSARRNIELAAAFGEKNVYIYDAAFTEGACRAATMLQAGKPQQEINQALQKLMIKAQQ</sequence>
<proteinExistence type="predicted"/>
<dbReference type="Gene3D" id="3.40.50.510">
    <property type="entry name" value="Phosphotransferase system, mannose-type IIA component"/>
    <property type="match status" value="1"/>
</dbReference>
<dbReference type="GO" id="GO:0047324">
    <property type="term" value="F:phosphoenolpyruvate-glycerone phosphotransferase activity"/>
    <property type="evidence" value="ECO:0007669"/>
    <property type="project" value="InterPro"/>
</dbReference>